<proteinExistence type="predicted"/>
<keyword evidence="1" id="KW-0175">Coiled coil</keyword>
<dbReference type="EMBL" id="MGKY01000016">
    <property type="protein sequence ID" value="OGN33466.1"/>
    <property type="molecule type" value="Genomic_DNA"/>
</dbReference>
<accession>A0A1F8H934</accession>
<evidence type="ECO:0000256" key="1">
    <source>
        <dbReference type="SAM" id="Coils"/>
    </source>
</evidence>
<organism evidence="2 3">
    <name type="scientific">Candidatus Yanofskybacteria bacterium RIFCSPLOWO2_12_FULL_43_11b</name>
    <dbReference type="NCBI Taxonomy" id="1802710"/>
    <lineage>
        <taxon>Bacteria</taxon>
        <taxon>Candidatus Yanofskyibacteriota</taxon>
    </lineage>
</organism>
<protein>
    <submittedName>
        <fullName evidence="2">Uncharacterized protein</fullName>
    </submittedName>
</protein>
<comment type="caution">
    <text evidence="2">The sequence shown here is derived from an EMBL/GenBank/DDBJ whole genome shotgun (WGS) entry which is preliminary data.</text>
</comment>
<reference evidence="2 3" key="1">
    <citation type="journal article" date="2016" name="Nat. Commun.">
        <title>Thousands of microbial genomes shed light on interconnected biogeochemical processes in an aquifer system.</title>
        <authorList>
            <person name="Anantharaman K."/>
            <person name="Brown C.T."/>
            <person name="Hug L.A."/>
            <person name="Sharon I."/>
            <person name="Castelle C.J."/>
            <person name="Probst A.J."/>
            <person name="Thomas B.C."/>
            <person name="Singh A."/>
            <person name="Wilkins M.J."/>
            <person name="Karaoz U."/>
            <person name="Brodie E.L."/>
            <person name="Williams K.H."/>
            <person name="Hubbard S.S."/>
            <person name="Banfield J.F."/>
        </authorList>
    </citation>
    <scope>NUCLEOTIDE SEQUENCE [LARGE SCALE GENOMIC DNA]</scope>
</reference>
<evidence type="ECO:0000313" key="2">
    <source>
        <dbReference type="EMBL" id="OGN33466.1"/>
    </source>
</evidence>
<dbReference type="Proteomes" id="UP000177745">
    <property type="component" value="Unassembled WGS sequence"/>
</dbReference>
<dbReference type="InterPro" id="IPR016035">
    <property type="entry name" value="Acyl_Trfase/lysoPLipase"/>
</dbReference>
<gene>
    <name evidence="2" type="ORF">A3G51_01715</name>
</gene>
<feature type="coiled-coil region" evidence="1">
    <location>
        <begin position="313"/>
        <end position="343"/>
    </location>
</feature>
<evidence type="ECO:0000313" key="3">
    <source>
        <dbReference type="Proteomes" id="UP000177745"/>
    </source>
</evidence>
<dbReference type="AlphaFoldDB" id="A0A1F8H934"/>
<dbReference type="SUPFAM" id="SSF52151">
    <property type="entry name" value="FabD/lysophospholipase-like"/>
    <property type="match status" value="1"/>
</dbReference>
<name>A0A1F8H934_9BACT</name>
<sequence>MQEWALCLPGTFPRLGPHAGALHAFHDAASQGLLEKEPSFISTSSVSFIPASIYVQGSEREHVEFEEKLINLRKRHFVSLHPDLKKRAFVDFLSIAGLLIAAHETGKIKNRLISRMALLALGFPAYKIAEKTVKDIFSVESFLVYDNLRELLLQTLKFDLIFKSSIKIEVPAVNLNTAGWTLDQILSNPPLYLNGWRNRGWVSVTNFRPEDINLEEEVRNARYVEGGINGLRVFGHFGPGKHDGKGQIVDTAALSNLPIHFAVKEGYSNIVVLHYNSRAEGPLDRSFANWVGLLSRCFDITISENTRKTILGHLRVNNDLEQLAKQREDLKRIEELLHAQKLDAETQQAISRHIQNIRQTMQNLSYSQKKIIKFIFVGSDPIPDAHFNDFTKDQMLEGINKGWKAGWDTVPKINKMIA</sequence>